<name>A0ABR1SV78_9PEZI</name>
<evidence type="ECO:0000256" key="1">
    <source>
        <dbReference type="SAM" id="SignalP"/>
    </source>
</evidence>
<dbReference type="EMBL" id="JAQQWL010000016">
    <property type="protein sequence ID" value="KAK8038232.1"/>
    <property type="molecule type" value="Genomic_DNA"/>
</dbReference>
<comment type="caution">
    <text evidence="2">The sequence shown here is derived from an EMBL/GenBank/DDBJ whole genome shotgun (WGS) entry which is preliminary data.</text>
</comment>
<reference evidence="2 3" key="1">
    <citation type="submission" date="2023-01" db="EMBL/GenBank/DDBJ databases">
        <title>Analysis of 21 Apiospora genomes using comparative genomics revels a genus with tremendous synthesis potential of carbohydrate active enzymes and secondary metabolites.</title>
        <authorList>
            <person name="Sorensen T."/>
        </authorList>
    </citation>
    <scope>NUCLEOTIDE SEQUENCE [LARGE SCALE GENOMIC DNA]</scope>
    <source>
        <strain evidence="2 3">CBS 135458</strain>
    </source>
</reference>
<feature type="chain" id="PRO_5046341691" description="AA1-like domain-containing protein" evidence="1">
    <location>
        <begin position="19"/>
        <end position="137"/>
    </location>
</feature>
<keyword evidence="1" id="KW-0732">Signal</keyword>
<organism evidence="2 3">
    <name type="scientific">Apiospora phragmitis</name>
    <dbReference type="NCBI Taxonomy" id="2905665"/>
    <lineage>
        <taxon>Eukaryota</taxon>
        <taxon>Fungi</taxon>
        <taxon>Dikarya</taxon>
        <taxon>Ascomycota</taxon>
        <taxon>Pezizomycotina</taxon>
        <taxon>Sordariomycetes</taxon>
        <taxon>Xylariomycetidae</taxon>
        <taxon>Amphisphaeriales</taxon>
        <taxon>Apiosporaceae</taxon>
        <taxon>Apiospora</taxon>
    </lineage>
</organism>
<keyword evidence="3" id="KW-1185">Reference proteome</keyword>
<sequence length="137" mass="14690">MKFATGTLFALAAAGIMASPVPAAAAGPIEQIIVNDFVRTSLPGEPTTVHFSLLDHSITCDSEALAEYPSERFTCTDPAYTFLVLDSPNPNSWTLEIQHRLNDGTELAGSFHTGCNGPLFTICWQIGTASFALVQRD</sequence>
<evidence type="ECO:0000313" key="3">
    <source>
        <dbReference type="Proteomes" id="UP001480595"/>
    </source>
</evidence>
<gene>
    <name evidence="2" type="ORF">PG994_014999</name>
</gene>
<accession>A0ABR1SV78</accession>
<proteinExistence type="predicted"/>
<evidence type="ECO:0000313" key="2">
    <source>
        <dbReference type="EMBL" id="KAK8038232.1"/>
    </source>
</evidence>
<evidence type="ECO:0008006" key="4">
    <source>
        <dbReference type="Google" id="ProtNLM"/>
    </source>
</evidence>
<dbReference type="Proteomes" id="UP001480595">
    <property type="component" value="Unassembled WGS sequence"/>
</dbReference>
<dbReference type="RefSeq" id="XP_066708084.1">
    <property type="nucleotide sequence ID" value="XM_066866408.1"/>
</dbReference>
<protein>
    <recommendedName>
        <fullName evidence="4">AA1-like domain-containing protein</fullName>
    </recommendedName>
</protein>
<feature type="signal peptide" evidence="1">
    <location>
        <begin position="1"/>
        <end position="18"/>
    </location>
</feature>
<dbReference type="GeneID" id="92099471"/>